<dbReference type="InterPro" id="IPR039874">
    <property type="entry name" value="WAPL"/>
</dbReference>
<feature type="region of interest" description="Disordered" evidence="2">
    <location>
        <begin position="1"/>
        <end position="336"/>
    </location>
</feature>
<feature type="domain" description="Wings apart-like protein C-terminal" evidence="3">
    <location>
        <begin position="400"/>
        <end position="740"/>
    </location>
</feature>
<dbReference type="InterPro" id="IPR011989">
    <property type="entry name" value="ARM-like"/>
</dbReference>
<evidence type="ECO:0000259" key="3">
    <source>
        <dbReference type="Pfam" id="PF07814"/>
    </source>
</evidence>
<dbReference type="InterPro" id="IPR022771">
    <property type="entry name" value="WAPL_C"/>
</dbReference>
<accession>A0ABR2VI13</accession>
<dbReference type="PANTHER" id="PTHR22100">
    <property type="entry name" value="WINGS APART-LIKE PROTEIN HOMOLOG"/>
    <property type="match status" value="1"/>
</dbReference>
<organism evidence="4 5">
    <name type="scientific">Seiridium unicorne</name>
    <dbReference type="NCBI Taxonomy" id="138068"/>
    <lineage>
        <taxon>Eukaryota</taxon>
        <taxon>Fungi</taxon>
        <taxon>Dikarya</taxon>
        <taxon>Ascomycota</taxon>
        <taxon>Pezizomycotina</taxon>
        <taxon>Sordariomycetes</taxon>
        <taxon>Xylariomycetidae</taxon>
        <taxon>Amphisphaeriales</taxon>
        <taxon>Sporocadaceae</taxon>
        <taxon>Seiridium</taxon>
    </lineage>
</organism>
<proteinExistence type="inferred from homology"/>
<evidence type="ECO:0000313" key="4">
    <source>
        <dbReference type="EMBL" id="KAK9426565.1"/>
    </source>
</evidence>
<name>A0ABR2VI13_9PEZI</name>
<reference evidence="4 5" key="1">
    <citation type="journal article" date="2024" name="J. Plant Pathol.">
        <title>Sequence and assembly of the genome of Seiridium unicorne, isolate CBS 538.82, causal agent of cypress canker disease.</title>
        <authorList>
            <person name="Scali E."/>
            <person name="Rocca G.D."/>
            <person name="Danti R."/>
            <person name="Garbelotto M."/>
            <person name="Barberini S."/>
            <person name="Baroncelli R."/>
            <person name="Emiliani G."/>
        </authorList>
    </citation>
    <scope>NUCLEOTIDE SEQUENCE [LARGE SCALE GENOMIC DNA]</scope>
    <source>
        <strain evidence="4 5">BM-138-508</strain>
    </source>
</reference>
<dbReference type="EMBL" id="JARVKF010000001">
    <property type="protein sequence ID" value="KAK9426565.1"/>
    <property type="molecule type" value="Genomic_DNA"/>
</dbReference>
<protein>
    <submittedName>
        <fullName evidence="4">Wings apart-like protein C-terminal domain-containing protein</fullName>
    </submittedName>
</protein>
<evidence type="ECO:0000256" key="1">
    <source>
        <dbReference type="ARBA" id="ARBA00006854"/>
    </source>
</evidence>
<feature type="compositionally biased region" description="Polar residues" evidence="2">
    <location>
        <begin position="229"/>
        <end position="242"/>
    </location>
</feature>
<comment type="similarity">
    <text evidence="1">Belongs to the WAPL family.</text>
</comment>
<feature type="compositionally biased region" description="Polar residues" evidence="2">
    <location>
        <begin position="140"/>
        <end position="149"/>
    </location>
</feature>
<feature type="compositionally biased region" description="Polar residues" evidence="2">
    <location>
        <begin position="286"/>
        <end position="336"/>
    </location>
</feature>
<sequence>MASLGARPKQKIATMYGKSTRRTNLARPAQPTAKSNRAGLSRSVTEAPAATRSDEPDPWSFPGDDSSPEPVKRNGNTKTALSAKNGGQGNTERKRKIAQVYPVNDVGQDLSEDSSPAASRPKQRSRVSSPTDNVGVGRKSNGNPRQARSLSADMDLDRPDGPLSSPPPTPTAPKENKVRSREGPKGEVPFSPNTMQILDHLQLGDKRPRPHQIPVRPKYKQIPVRPRSKQSTAGSVKPQNIPQPARLPAISATSEPKPAKKPRRKLIDALVEQMEDSDDLVDEGKTSSQVSWTEPVVSSSQTTESPDSQSPSQTPRTRRTYGSTASRTFARSGSSLKHTYGSSKVTLLEEDNILDALVVPEETGFSARRRLELTPKKLPKSTLDPEDDPDSTSARKILDIHELKKAGANSRVADEMFDLSSQIGQPSVKPSSERRTALLQIADKTQHKDFRQRIRDHGLDAMILKNVRNETDPISGYLISAILLQILASSPAPHIIQILQSEDAGHLFGRLLQLDEDTAKLARERKSNLSKRNQGFLLTVQTTLLKLSVWQPAKPTSTSPRTVALKCLETMINQDAHLGSDDALFPPTVTKGLFDTLVAAQEADFWTHAAPRDAFDIRCSLSVLEYHAVKVMEAQSGEQLAAEYLPSIADAFGVAIRDPTRHSDLESPLLKLVLNMTNSSVTAPDIFVAKDLILPLSTSICASFGQSLSVVAGGEELTEELLNGLVLRLGILINFTEQSTAVREAVHKSRKPGGGPPTKELIQLFLANHRATAEADSEAKSQLNVAFGYLSVLLGYLCLYAPIRKEFRSSHSAKSMGPLVDSIQEFISHHRAMEASLLDAGADDPRAHGGYTERLQGLVDQLDADAAYD</sequence>
<evidence type="ECO:0000256" key="2">
    <source>
        <dbReference type="SAM" id="MobiDB-lite"/>
    </source>
</evidence>
<comment type="caution">
    <text evidence="4">The sequence shown here is derived from an EMBL/GenBank/DDBJ whole genome shotgun (WGS) entry which is preliminary data.</text>
</comment>
<gene>
    <name evidence="4" type="ORF">SUNI508_00092</name>
</gene>
<dbReference type="Pfam" id="PF07814">
    <property type="entry name" value="WAPL"/>
    <property type="match status" value="1"/>
</dbReference>
<evidence type="ECO:0000313" key="5">
    <source>
        <dbReference type="Proteomes" id="UP001408356"/>
    </source>
</evidence>
<dbReference type="Gene3D" id="1.25.10.10">
    <property type="entry name" value="Leucine-rich Repeat Variant"/>
    <property type="match status" value="1"/>
</dbReference>
<dbReference type="PANTHER" id="PTHR22100:SF13">
    <property type="entry name" value="WINGS APART-LIKE PROTEIN HOMOLOG"/>
    <property type="match status" value="1"/>
</dbReference>
<dbReference type="Proteomes" id="UP001408356">
    <property type="component" value="Unassembled WGS sequence"/>
</dbReference>
<feature type="compositionally biased region" description="Basic and acidic residues" evidence="2">
    <location>
        <begin position="174"/>
        <end position="185"/>
    </location>
</feature>
<keyword evidence="5" id="KW-1185">Reference proteome</keyword>